<organism evidence="2 3">
    <name type="scientific">Diabrotica balteata</name>
    <name type="common">Banded cucumber beetle</name>
    <dbReference type="NCBI Taxonomy" id="107213"/>
    <lineage>
        <taxon>Eukaryota</taxon>
        <taxon>Metazoa</taxon>
        <taxon>Ecdysozoa</taxon>
        <taxon>Arthropoda</taxon>
        <taxon>Hexapoda</taxon>
        <taxon>Insecta</taxon>
        <taxon>Pterygota</taxon>
        <taxon>Neoptera</taxon>
        <taxon>Endopterygota</taxon>
        <taxon>Coleoptera</taxon>
        <taxon>Polyphaga</taxon>
        <taxon>Cucujiformia</taxon>
        <taxon>Chrysomeloidea</taxon>
        <taxon>Chrysomelidae</taxon>
        <taxon>Galerucinae</taxon>
        <taxon>Diabroticina</taxon>
        <taxon>Diabroticites</taxon>
        <taxon>Diabrotica</taxon>
    </lineage>
</organism>
<dbReference type="PANTHER" id="PTHR14700:SF0">
    <property type="entry name" value="PENTATRICOPEPTIDE REPEAT-CONTAINING PROTEIN 2, MITOCHONDRIAL"/>
    <property type="match status" value="1"/>
</dbReference>
<dbReference type="Proteomes" id="UP001153709">
    <property type="component" value="Chromosome 5"/>
</dbReference>
<name>A0A9N9XD70_DIABA</name>
<dbReference type="GO" id="GO:0050684">
    <property type="term" value="P:regulation of mRNA processing"/>
    <property type="evidence" value="ECO:0007669"/>
    <property type="project" value="InterPro"/>
</dbReference>
<dbReference type="GO" id="GO:0007005">
    <property type="term" value="P:mitochondrion organization"/>
    <property type="evidence" value="ECO:0007669"/>
    <property type="project" value="TreeGrafter"/>
</dbReference>
<dbReference type="AlphaFoldDB" id="A0A9N9XD70"/>
<keyword evidence="1" id="KW-0732">Signal</keyword>
<evidence type="ECO:0000256" key="1">
    <source>
        <dbReference type="SAM" id="SignalP"/>
    </source>
</evidence>
<accession>A0A9N9XD70</accession>
<evidence type="ECO:0008006" key="4">
    <source>
        <dbReference type="Google" id="ProtNLM"/>
    </source>
</evidence>
<dbReference type="InterPro" id="IPR034629">
    <property type="entry name" value="PTCD2"/>
</dbReference>
<evidence type="ECO:0000313" key="2">
    <source>
        <dbReference type="EMBL" id="CAG9834567.1"/>
    </source>
</evidence>
<protein>
    <recommendedName>
        <fullName evidence="4">Pentatricopeptide repeat-containing protein 2</fullName>
    </recommendedName>
</protein>
<dbReference type="GO" id="GO:0003723">
    <property type="term" value="F:RNA binding"/>
    <property type="evidence" value="ECO:0007669"/>
    <property type="project" value="TreeGrafter"/>
</dbReference>
<reference evidence="2" key="1">
    <citation type="submission" date="2022-01" db="EMBL/GenBank/DDBJ databases">
        <authorList>
            <person name="King R."/>
        </authorList>
    </citation>
    <scope>NUCLEOTIDE SEQUENCE</scope>
</reference>
<keyword evidence="3" id="KW-1185">Reference proteome</keyword>
<evidence type="ECO:0000313" key="3">
    <source>
        <dbReference type="Proteomes" id="UP001153709"/>
    </source>
</evidence>
<feature type="chain" id="PRO_5040158942" description="Pentatricopeptide repeat-containing protein 2" evidence="1">
    <location>
        <begin position="17"/>
        <end position="403"/>
    </location>
</feature>
<sequence length="403" mass="46675">MLSNRLLLLVFKSSQCTILKVPQINNGFRLAVNIQTARPLYSKVTLGIDTFLQQCETTGKQMENISEKFKEKMFEFSQHEGKQMVFTEDLKNMIHLSKDEKDLDLVVKMIKKFNKQNKELRFGSFVFGPVVLRLFHHHNRPDLALECFKSDELSGFFDQIISYQILLDLLFENQMYQEILDCADLIKEKQMEGMKYPRNVVVLVMAACYKLNSKESLEYALKLWQELKDVGHFPMRRACTFCAGIAYNQGNPGIALEILTSAKNQNYTTVRNLKVACLASVGRVENVIPILKGVLSEDTPGNQKHTFNKDTLEKVKEAVTAFDNPEFAVEFNRIEQILQKQGHIVDQTMDEQLCQEIQPPPVITERRQNKFQPRFRQPQNTQRTYTKKKSFTFQQRPGLNELV</sequence>
<feature type="signal peptide" evidence="1">
    <location>
        <begin position="1"/>
        <end position="16"/>
    </location>
</feature>
<dbReference type="OrthoDB" id="6073372at2759"/>
<gene>
    <name evidence="2" type="ORF">DIABBA_LOCUS7861</name>
</gene>
<proteinExistence type="predicted"/>
<dbReference type="GO" id="GO:0005739">
    <property type="term" value="C:mitochondrion"/>
    <property type="evidence" value="ECO:0007669"/>
    <property type="project" value="InterPro"/>
</dbReference>
<dbReference type="EMBL" id="OU898280">
    <property type="protein sequence ID" value="CAG9834567.1"/>
    <property type="molecule type" value="Genomic_DNA"/>
</dbReference>
<dbReference type="PANTHER" id="PTHR14700">
    <property type="entry name" value="PENTATRICOPEPTIDE REPEAT-CONTAINING PROTEIN 2, MITOCHONDRIAL"/>
    <property type="match status" value="1"/>
</dbReference>